<feature type="transmembrane region" description="Helical" evidence="5">
    <location>
        <begin position="7"/>
        <end position="26"/>
    </location>
</feature>
<evidence type="ECO:0000256" key="3">
    <source>
        <dbReference type="ARBA" id="ARBA00022576"/>
    </source>
</evidence>
<evidence type="ECO:0000313" key="8">
    <source>
        <dbReference type="EMBL" id="KAK4483977.1"/>
    </source>
</evidence>
<keyword evidence="5" id="KW-0472">Membrane</keyword>
<dbReference type="InterPro" id="IPR015422">
    <property type="entry name" value="PyrdxlP-dep_Trfase_small"/>
</dbReference>
<dbReference type="InterPro" id="IPR006947">
    <property type="entry name" value="EGF_alliinase"/>
</dbReference>
<sequence>MANKLRISFYSVCLLSSVALNIYFATTPYFGKKQKPIISWTLKAAAEAEAVASTSCSGHGKAYLDGLIVNGNPICECNNCYGGSDCSVFATDCAADADSGNPLFLEPFWMQHASTSAVLLSGWHRMSYASNDKFEVSPELVNNIHKVHAIARNAITKGKYIVFGGGSTQLLGAAVYALSMNLSSPASVVAASPAYPLYKSQTDYFQNMHFEFKGDALTLNNSSDNLENVIEFVTSPNNPDGNLRRAVAQGKSVKAIYDHAYYWPHFTAIPSPANEDVMVFTISKLTGHAGSRFGWALVKDEVVYQRMKTYISLSEFSISREAQMRAQQLLEAILEGNGKEIFDFGYEKMRNRWEKLSQTIALSNHFTLQEIPNQYCNFFEKVRGPSPAYAWLKCEREEDINCNAVLKAGKIIGRNGSLFDSKDRYVRLSLLMRDDDFDFLLGRLNVLVGNEDGAKTI</sequence>
<keyword evidence="4" id="KW-0663">Pyridoxal phosphate</keyword>
<evidence type="ECO:0000256" key="1">
    <source>
        <dbReference type="ARBA" id="ARBA00001933"/>
    </source>
</evidence>
<comment type="similarity">
    <text evidence="2">Belongs to the alliinase family.</text>
</comment>
<name>A0ABR0D449_9LAMI</name>
<dbReference type="EMBL" id="JAYDYQ010002534">
    <property type="protein sequence ID" value="KAK4483977.1"/>
    <property type="molecule type" value="Genomic_DNA"/>
</dbReference>
<comment type="caution">
    <text evidence="8">The sequence shown here is derived from an EMBL/GenBank/DDBJ whole genome shotgun (WGS) entry which is preliminary data.</text>
</comment>
<evidence type="ECO:0000256" key="2">
    <source>
        <dbReference type="ARBA" id="ARBA00006312"/>
    </source>
</evidence>
<keyword evidence="3" id="KW-0032">Aminotransferase</keyword>
<evidence type="ECO:0000256" key="5">
    <source>
        <dbReference type="SAM" id="Phobius"/>
    </source>
</evidence>
<dbReference type="SUPFAM" id="SSF53383">
    <property type="entry name" value="PLP-dependent transferases"/>
    <property type="match status" value="1"/>
</dbReference>
<dbReference type="Pfam" id="PF04864">
    <property type="entry name" value="Alliinase_C"/>
    <property type="match status" value="1"/>
</dbReference>
<reference evidence="8 9" key="1">
    <citation type="journal article" date="2023" name="bioRxiv">
        <title>Genome report: Whole genome sequence and annotation of Penstemon davidsonii.</title>
        <authorList>
            <person name="Ostevik K.L."/>
            <person name="Alabady M."/>
            <person name="Zhang M."/>
            <person name="Rausher M.D."/>
        </authorList>
    </citation>
    <scope>NUCLEOTIDE SEQUENCE [LARGE SCALE GENOMIC DNA]</scope>
    <source>
        <strain evidence="8">DNT005</strain>
        <tissue evidence="8">Whole leaf</tissue>
    </source>
</reference>
<proteinExistence type="inferred from homology"/>
<dbReference type="Pfam" id="PF04863">
    <property type="entry name" value="EGF_alliinase"/>
    <property type="match status" value="1"/>
</dbReference>
<feature type="domain" description="Alliinase EGF-like" evidence="6">
    <location>
        <begin position="39"/>
        <end position="93"/>
    </location>
</feature>
<evidence type="ECO:0000259" key="7">
    <source>
        <dbReference type="Pfam" id="PF04864"/>
    </source>
</evidence>
<dbReference type="Gene3D" id="3.40.640.10">
    <property type="entry name" value="Type I PLP-dependent aspartate aminotransferase-like (Major domain)"/>
    <property type="match status" value="1"/>
</dbReference>
<keyword evidence="3" id="KW-0808">Transferase</keyword>
<dbReference type="PANTHER" id="PTHR43795">
    <property type="entry name" value="BIFUNCTIONAL ASPARTATE AMINOTRANSFERASE AND GLUTAMATE/ASPARTATE-PREPHENATE AMINOTRANSFERASE-RELATED"/>
    <property type="match status" value="1"/>
</dbReference>
<protein>
    <submittedName>
        <fullName evidence="8">Uncharacterized protein</fullName>
    </submittedName>
</protein>
<comment type="cofactor">
    <cofactor evidence="1">
        <name>pyridoxal 5'-phosphate</name>
        <dbReference type="ChEBI" id="CHEBI:597326"/>
    </cofactor>
</comment>
<keyword evidence="5" id="KW-1133">Transmembrane helix</keyword>
<dbReference type="Gene3D" id="2.10.25.30">
    <property type="entry name" value="EGF-like, alliinase"/>
    <property type="match status" value="1"/>
</dbReference>
<dbReference type="InterPro" id="IPR015421">
    <property type="entry name" value="PyrdxlP-dep_Trfase_major"/>
</dbReference>
<evidence type="ECO:0000259" key="6">
    <source>
        <dbReference type="Pfam" id="PF04863"/>
    </source>
</evidence>
<dbReference type="Gene3D" id="3.90.1150.10">
    <property type="entry name" value="Aspartate Aminotransferase, domain 1"/>
    <property type="match status" value="1"/>
</dbReference>
<feature type="domain" description="Alliinase C-terminal" evidence="7">
    <location>
        <begin position="95"/>
        <end position="447"/>
    </location>
</feature>
<dbReference type="InterPro" id="IPR037029">
    <property type="entry name" value="Alliinase_N_sf"/>
</dbReference>
<dbReference type="CDD" id="cd00609">
    <property type="entry name" value="AAT_like"/>
    <property type="match status" value="1"/>
</dbReference>
<dbReference type="InterPro" id="IPR015424">
    <property type="entry name" value="PyrdxlP-dep_Trfase"/>
</dbReference>
<dbReference type="Proteomes" id="UP001291926">
    <property type="component" value="Unassembled WGS sequence"/>
</dbReference>
<evidence type="ECO:0000256" key="4">
    <source>
        <dbReference type="ARBA" id="ARBA00022898"/>
    </source>
</evidence>
<organism evidence="8 9">
    <name type="scientific">Penstemon davidsonii</name>
    <dbReference type="NCBI Taxonomy" id="160366"/>
    <lineage>
        <taxon>Eukaryota</taxon>
        <taxon>Viridiplantae</taxon>
        <taxon>Streptophyta</taxon>
        <taxon>Embryophyta</taxon>
        <taxon>Tracheophyta</taxon>
        <taxon>Spermatophyta</taxon>
        <taxon>Magnoliopsida</taxon>
        <taxon>eudicotyledons</taxon>
        <taxon>Gunneridae</taxon>
        <taxon>Pentapetalae</taxon>
        <taxon>asterids</taxon>
        <taxon>lamiids</taxon>
        <taxon>Lamiales</taxon>
        <taxon>Plantaginaceae</taxon>
        <taxon>Cheloneae</taxon>
        <taxon>Penstemon</taxon>
    </lineage>
</organism>
<dbReference type="InterPro" id="IPR006948">
    <property type="entry name" value="Alliinase_C"/>
</dbReference>
<dbReference type="PANTHER" id="PTHR43795:SF20">
    <property type="entry name" value="TRYPTOPHAN AMINOTRANSFERASE-RELATED PROTEIN 3"/>
    <property type="match status" value="1"/>
</dbReference>
<accession>A0ABR0D449</accession>
<keyword evidence="5" id="KW-0812">Transmembrane</keyword>
<dbReference type="InterPro" id="IPR050478">
    <property type="entry name" value="Ethylene_sulfur-biosynth"/>
</dbReference>
<evidence type="ECO:0000313" key="9">
    <source>
        <dbReference type="Proteomes" id="UP001291926"/>
    </source>
</evidence>
<keyword evidence="9" id="KW-1185">Reference proteome</keyword>
<gene>
    <name evidence="8" type="ORF">RD792_011189</name>
</gene>